<reference evidence="13 14" key="1">
    <citation type="journal article" date="2012" name="G3 (Bethesda)">
        <title>Pichia sorbitophila, an interspecies yeast hybrid reveals early steps of genome resolution following polyploidization.</title>
        <authorList>
            <person name="Leh Louis V."/>
            <person name="Despons L."/>
            <person name="Friedrich A."/>
            <person name="Martin T."/>
            <person name="Durrens P."/>
            <person name="Casaregola S."/>
            <person name="Neuveglise C."/>
            <person name="Fairhead C."/>
            <person name="Marck C."/>
            <person name="Cruz J.A."/>
            <person name="Straub M.L."/>
            <person name="Kugler V."/>
            <person name="Sacerdot C."/>
            <person name="Uzunov Z."/>
            <person name="Thierry A."/>
            <person name="Weiss S."/>
            <person name="Bleykasten C."/>
            <person name="De Montigny J."/>
            <person name="Jacques N."/>
            <person name="Jung P."/>
            <person name="Lemaire M."/>
            <person name="Mallet S."/>
            <person name="Morel G."/>
            <person name="Richard G.F."/>
            <person name="Sarkar A."/>
            <person name="Savel G."/>
            <person name="Schacherer J."/>
            <person name="Seret M.L."/>
            <person name="Talla E."/>
            <person name="Samson G."/>
            <person name="Jubin C."/>
            <person name="Poulain J."/>
            <person name="Vacherie B."/>
            <person name="Barbe V."/>
            <person name="Pelletier E."/>
            <person name="Sherman D.J."/>
            <person name="Westhof E."/>
            <person name="Weissenbach J."/>
            <person name="Baret P.V."/>
            <person name="Wincker P."/>
            <person name="Gaillardin C."/>
            <person name="Dujon B."/>
            <person name="Souciet J.L."/>
        </authorList>
    </citation>
    <scope>NUCLEOTIDE SEQUENCE [LARGE SCALE GENOMIC DNA]</scope>
    <source>
        <strain evidence="14">ATCC MYA-4447 / BCRC 22081 / CBS 7064 / NBRC 10061 / NRRL Y-12695</strain>
    </source>
</reference>
<organism evidence="13 14">
    <name type="scientific">Pichia sorbitophila (strain ATCC MYA-4447 / BCRC 22081 / CBS 7064 / NBRC 10061 / NRRL Y-12695)</name>
    <name type="common">Hybrid yeast</name>
    <dbReference type="NCBI Taxonomy" id="559304"/>
    <lineage>
        <taxon>Eukaryota</taxon>
        <taxon>Fungi</taxon>
        <taxon>Dikarya</taxon>
        <taxon>Ascomycota</taxon>
        <taxon>Saccharomycotina</taxon>
        <taxon>Pichiomycetes</taxon>
        <taxon>Debaryomycetaceae</taxon>
        <taxon>Millerozyma</taxon>
    </lineage>
</organism>
<dbReference type="PANTHER" id="PTHR43827:SF3">
    <property type="entry name" value="NADP-DEPENDENT OXIDOREDUCTASE DOMAIN-CONTAINING PROTEIN"/>
    <property type="match status" value="1"/>
</dbReference>
<accession>G8YMK7</accession>
<dbReference type="Proteomes" id="UP000005222">
    <property type="component" value="Chromosome E"/>
</dbReference>
<dbReference type="InterPro" id="IPR036812">
    <property type="entry name" value="NAD(P)_OxRdtase_dom_sf"/>
</dbReference>
<evidence type="ECO:0000256" key="3">
    <source>
        <dbReference type="ARBA" id="ARBA00023002"/>
    </source>
</evidence>
<sequence length="309" mass="34759">MAKTHKATKTYQLITGEKIPAIGLGTWQATDEEVYNSVLYALKTGYRHIDTATAYGNEEPIGRAINDSGIAREEIYVTTKLSPTEHNDVEKAIKTSLKKLQLDYVDLYLIHWPVTLNPNGNHPVVPTKPDGSRDILLDWPFTKTYQLIEPLVEKGYTKAIGVCNTTISKLEQLFQLDLKVKPAVLQVELHPYLPQNKLVKYAQSRNLVVEAYSPLGSANSTLLKDAEIQAIAYKYGVSIATILISWALWRNTVVLAKSVKPSRIESNYEVVDLKNEDGVFLNELAERRGNTRRFVDPNWDPLVVFDSSD</sequence>
<dbReference type="PIRSF" id="PIRSF000097">
    <property type="entry name" value="AKR"/>
    <property type="match status" value="1"/>
</dbReference>
<dbReference type="InterPro" id="IPR023210">
    <property type="entry name" value="NADP_OxRdtase_dom"/>
</dbReference>
<evidence type="ECO:0000313" key="13">
    <source>
        <dbReference type="EMBL" id="CCE79175.1"/>
    </source>
</evidence>
<comment type="catalytic activity">
    <reaction evidence="5">
        <text>isatin + NADPH + H(+) = 3-hydroxyindolin-2-one + NADP(+)</text>
        <dbReference type="Rhea" id="RHEA:68608"/>
        <dbReference type="ChEBI" id="CHEBI:15378"/>
        <dbReference type="ChEBI" id="CHEBI:27539"/>
        <dbReference type="ChEBI" id="CHEBI:28536"/>
        <dbReference type="ChEBI" id="CHEBI:57783"/>
        <dbReference type="ChEBI" id="CHEBI:58349"/>
    </reaction>
</comment>
<name>G8YMK7_PICSO</name>
<proteinExistence type="inferred from homology"/>
<evidence type="ECO:0000256" key="11">
    <source>
        <dbReference type="PIRSR" id="PIRSR000097-3"/>
    </source>
</evidence>
<dbReference type="PRINTS" id="PR00069">
    <property type="entry name" value="ALDKETRDTASE"/>
</dbReference>
<evidence type="ECO:0000256" key="6">
    <source>
        <dbReference type="ARBA" id="ARBA00066965"/>
    </source>
</evidence>
<protein>
    <recommendedName>
        <fullName evidence="7">2-dehydropantolactone reductase</fullName>
        <ecNumber evidence="6">1.1.1.358</ecNumber>
    </recommendedName>
    <alternativeName>
        <fullName evidence="7">2-dehydropantolactone reductase</fullName>
    </alternativeName>
    <alternativeName>
        <fullName evidence="8">Ketopantoyl-lactone reductase</fullName>
    </alternativeName>
</protein>
<feature type="domain" description="NADP-dependent oxidoreductase" evidence="12">
    <location>
        <begin position="22"/>
        <end position="273"/>
    </location>
</feature>
<feature type="active site" description="Proton donor" evidence="9">
    <location>
        <position position="55"/>
    </location>
</feature>
<dbReference type="OMA" id="RTNSENC"/>
<evidence type="ECO:0000256" key="4">
    <source>
        <dbReference type="ARBA" id="ARBA00050878"/>
    </source>
</evidence>
<dbReference type="AlphaFoldDB" id="G8YMK7"/>
<dbReference type="HOGENOM" id="CLU_023205_0_0_1"/>
<dbReference type="GO" id="GO:0042180">
    <property type="term" value="P:ketone metabolic process"/>
    <property type="evidence" value="ECO:0007669"/>
    <property type="project" value="UniProtKB-ARBA"/>
</dbReference>
<evidence type="ECO:0000256" key="1">
    <source>
        <dbReference type="ARBA" id="ARBA00007905"/>
    </source>
</evidence>
<keyword evidence="2" id="KW-0521">NADP</keyword>
<evidence type="ECO:0000256" key="2">
    <source>
        <dbReference type="ARBA" id="ARBA00022857"/>
    </source>
</evidence>
<dbReference type="InterPro" id="IPR020471">
    <property type="entry name" value="AKR"/>
</dbReference>
<evidence type="ECO:0000256" key="10">
    <source>
        <dbReference type="PIRSR" id="PIRSR000097-2"/>
    </source>
</evidence>
<evidence type="ECO:0000256" key="5">
    <source>
        <dbReference type="ARBA" id="ARBA00051098"/>
    </source>
</evidence>
<feature type="site" description="Lowers pKa of active site Tyr" evidence="11">
    <location>
        <position position="80"/>
    </location>
</feature>
<feature type="binding site" evidence="10">
    <location>
        <position position="111"/>
    </location>
    <ligand>
        <name>substrate</name>
    </ligand>
</feature>
<dbReference type="eggNOG" id="KOG1577">
    <property type="taxonomic scope" value="Eukaryota"/>
</dbReference>
<dbReference type="OrthoDB" id="416253at2759"/>
<evidence type="ECO:0000259" key="12">
    <source>
        <dbReference type="Pfam" id="PF00248"/>
    </source>
</evidence>
<dbReference type="EMBL" id="FO082055">
    <property type="protein sequence ID" value="CCE79175.1"/>
    <property type="molecule type" value="Genomic_DNA"/>
</dbReference>
<evidence type="ECO:0000256" key="7">
    <source>
        <dbReference type="ARBA" id="ARBA00079693"/>
    </source>
</evidence>
<dbReference type="GO" id="GO:0047011">
    <property type="term" value="F:2-dehydropantolactone reductase (A-specific) activity"/>
    <property type="evidence" value="ECO:0007669"/>
    <property type="project" value="UniProtKB-ARBA"/>
</dbReference>
<dbReference type="STRING" id="559304.G8YMK7"/>
<keyword evidence="3" id="KW-0560">Oxidoreductase</keyword>
<dbReference type="InParanoid" id="G8YMK7"/>
<dbReference type="PROSITE" id="PS00063">
    <property type="entry name" value="ALDOKETO_REDUCTASE_3"/>
    <property type="match status" value="1"/>
</dbReference>
<dbReference type="Gene3D" id="3.20.20.100">
    <property type="entry name" value="NADP-dependent oxidoreductase domain"/>
    <property type="match status" value="1"/>
</dbReference>
<gene>
    <name evidence="13" type="primary">Piso0_001216</name>
    <name evidence="13" type="ORF">GNLVRS01_PISO0E00312g</name>
</gene>
<dbReference type="InterPro" id="IPR018170">
    <property type="entry name" value="Aldo/ket_reductase_CS"/>
</dbReference>
<comment type="similarity">
    <text evidence="1">Belongs to the aldo/keto reductase family.</text>
</comment>
<evidence type="ECO:0000256" key="8">
    <source>
        <dbReference type="ARBA" id="ARBA00081322"/>
    </source>
</evidence>
<evidence type="ECO:0000256" key="9">
    <source>
        <dbReference type="PIRSR" id="PIRSR000097-1"/>
    </source>
</evidence>
<dbReference type="PANTHER" id="PTHR43827">
    <property type="entry name" value="2,5-DIKETO-D-GLUCONIC ACID REDUCTASE"/>
    <property type="match status" value="1"/>
</dbReference>
<dbReference type="SUPFAM" id="SSF51430">
    <property type="entry name" value="NAD(P)-linked oxidoreductase"/>
    <property type="match status" value="1"/>
</dbReference>
<dbReference type="FunFam" id="3.20.20.100:FF:000002">
    <property type="entry name" value="2,5-diketo-D-gluconic acid reductase A"/>
    <property type="match status" value="1"/>
</dbReference>
<comment type="catalytic activity">
    <reaction evidence="4">
        <text>(R)-pantolactone + NADP(+) = 2-dehydropantolactone + NADPH + H(+)</text>
        <dbReference type="Rhea" id="RHEA:18981"/>
        <dbReference type="ChEBI" id="CHEBI:15378"/>
        <dbReference type="ChEBI" id="CHEBI:16719"/>
        <dbReference type="ChEBI" id="CHEBI:18395"/>
        <dbReference type="ChEBI" id="CHEBI:57783"/>
        <dbReference type="ChEBI" id="CHEBI:58349"/>
        <dbReference type="EC" id="1.1.1.358"/>
    </reaction>
</comment>
<dbReference type="PROSITE" id="PS00798">
    <property type="entry name" value="ALDOKETO_REDUCTASE_1"/>
    <property type="match status" value="1"/>
</dbReference>
<keyword evidence="14" id="KW-1185">Reference proteome</keyword>
<evidence type="ECO:0000313" key="14">
    <source>
        <dbReference type="Proteomes" id="UP000005222"/>
    </source>
</evidence>
<dbReference type="Pfam" id="PF00248">
    <property type="entry name" value="Aldo_ket_red"/>
    <property type="match status" value="1"/>
</dbReference>
<dbReference type="EC" id="1.1.1.358" evidence="6"/>